<dbReference type="KEGG" id="meso:BSQ44_21745"/>
<dbReference type="InterPro" id="IPR000700">
    <property type="entry name" value="PAS-assoc_C"/>
</dbReference>
<dbReference type="SMART" id="SM00091">
    <property type="entry name" value="PAS"/>
    <property type="match status" value="2"/>
</dbReference>
<protein>
    <submittedName>
        <fullName evidence="9">Chemotaxis protein</fullName>
    </submittedName>
</protein>
<feature type="domain" description="PAS" evidence="6">
    <location>
        <begin position="22"/>
        <end position="60"/>
    </location>
</feature>
<evidence type="ECO:0000256" key="1">
    <source>
        <dbReference type="ARBA" id="ARBA00004370"/>
    </source>
</evidence>
<dbReference type="GO" id="GO:0006935">
    <property type="term" value="P:chemotaxis"/>
    <property type="evidence" value="ECO:0007669"/>
    <property type="project" value="UniProtKB-KW"/>
</dbReference>
<dbReference type="Proteomes" id="UP000182840">
    <property type="component" value="Chromosome"/>
</dbReference>
<gene>
    <name evidence="9" type="ORF">BSQ44_21745</name>
</gene>
<dbReference type="SMART" id="SM00086">
    <property type="entry name" value="PAC"/>
    <property type="match status" value="2"/>
</dbReference>
<dbReference type="GO" id="GO:0016020">
    <property type="term" value="C:membrane"/>
    <property type="evidence" value="ECO:0007669"/>
    <property type="project" value="UniProtKB-SubCell"/>
</dbReference>
<dbReference type="SMART" id="SM00283">
    <property type="entry name" value="MA"/>
    <property type="match status" value="1"/>
</dbReference>
<dbReference type="PROSITE" id="PS50885">
    <property type="entry name" value="HAMP"/>
    <property type="match status" value="1"/>
</dbReference>
<dbReference type="PRINTS" id="PR00260">
    <property type="entry name" value="CHEMTRNSDUCR"/>
</dbReference>
<evidence type="ECO:0000259" key="5">
    <source>
        <dbReference type="PROSITE" id="PS50111"/>
    </source>
</evidence>
<dbReference type="CDD" id="cd11386">
    <property type="entry name" value="MCP_signal"/>
    <property type="match status" value="1"/>
</dbReference>
<organism evidence="9 10">
    <name type="scientific">Aquibium oceanicum</name>
    <dbReference type="NCBI Taxonomy" id="1670800"/>
    <lineage>
        <taxon>Bacteria</taxon>
        <taxon>Pseudomonadati</taxon>
        <taxon>Pseudomonadota</taxon>
        <taxon>Alphaproteobacteria</taxon>
        <taxon>Hyphomicrobiales</taxon>
        <taxon>Phyllobacteriaceae</taxon>
        <taxon>Aquibium</taxon>
    </lineage>
</organism>
<comment type="similarity">
    <text evidence="3">Belongs to the methyl-accepting chemotaxis (MCP) protein family.</text>
</comment>
<keyword evidence="10" id="KW-1185">Reference proteome</keyword>
<comment type="subcellular location">
    <subcellularLocation>
        <location evidence="1">Membrane</location>
    </subcellularLocation>
</comment>
<keyword evidence="2" id="KW-0145">Chemotaxis</keyword>
<dbReference type="GO" id="GO:0004888">
    <property type="term" value="F:transmembrane signaling receptor activity"/>
    <property type="evidence" value="ECO:0007669"/>
    <property type="project" value="InterPro"/>
</dbReference>
<dbReference type="PROSITE" id="PS50113">
    <property type="entry name" value="PAC"/>
    <property type="match status" value="1"/>
</dbReference>
<dbReference type="Pfam" id="PF00015">
    <property type="entry name" value="MCPsignal"/>
    <property type="match status" value="1"/>
</dbReference>
<dbReference type="AlphaFoldDB" id="A0A1L3SWL4"/>
<evidence type="ECO:0000259" key="8">
    <source>
        <dbReference type="PROSITE" id="PS50885"/>
    </source>
</evidence>
<evidence type="ECO:0000259" key="6">
    <source>
        <dbReference type="PROSITE" id="PS50112"/>
    </source>
</evidence>
<dbReference type="PANTHER" id="PTHR43531:SF11">
    <property type="entry name" value="METHYL-ACCEPTING CHEMOTAXIS PROTEIN 3"/>
    <property type="match status" value="1"/>
</dbReference>
<dbReference type="Gene3D" id="3.30.450.20">
    <property type="entry name" value="PAS domain"/>
    <property type="match status" value="2"/>
</dbReference>
<dbReference type="PANTHER" id="PTHR43531">
    <property type="entry name" value="PROTEIN ICFG"/>
    <property type="match status" value="1"/>
</dbReference>
<dbReference type="InterPro" id="IPR051310">
    <property type="entry name" value="MCP_chemotaxis"/>
</dbReference>
<feature type="domain" description="PAC" evidence="7">
    <location>
        <begin position="202"/>
        <end position="254"/>
    </location>
</feature>
<dbReference type="GO" id="GO:0007165">
    <property type="term" value="P:signal transduction"/>
    <property type="evidence" value="ECO:0007669"/>
    <property type="project" value="UniProtKB-KW"/>
</dbReference>
<keyword evidence="4" id="KW-0807">Transducer</keyword>
<dbReference type="STRING" id="1670800.BSQ44_21745"/>
<dbReference type="PROSITE" id="PS50112">
    <property type="entry name" value="PAS"/>
    <property type="match status" value="1"/>
</dbReference>
<dbReference type="Gene3D" id="1.10.287.950">
    <property type="entry name" value="Methyl-accepting chemotaxis protein"/>
    <property type="match status" value="1"/>
</dbReference>
<dbReference type="InterPro" id="IPR013655">
    <property type="entry name" value="PAS_fold_3"/>
</dbReference>
<dbReference type="EMBL" id="CP018171">
    <property type="protein sequence ID" value="APH73712.1"/>
    <property type="molecule type" value="Genomic_DNA"/>
</dbReference>
<evidence type="ECO:0000256" key="2">
    <source>
        <dbReference type="ARBA" id="ARBA00022500"/>
    </source>
</evidence>
<accession>A0A1L3SWL4</accession>
<dbReference type="InterPro" id="IPR003660">
    <property type="entry name" value="HAMP_dom"/>
</dbReference>
<dbReference type="InterPro" id="IPR001610">
    <property type="entry name" value="PAC"/>
</dbReference>
<dbReference type="SUPFAM" id="SSF58104">
    <property type="entry name" value="Methyl-accepting chemotaxis protein (MCP) signaling domain"/>
    <property type="match status" value="1"/>
</dbReference>
<dbReference type="InterPro" id="IPR004089">
    <property type="entry name" value="MCPsignal_dom"/>
</dbReference>
<evidence type="ECO:0000313" key="10">
    <source>
        <dbReference type="Proteomes" id="UP000182840"/>
    </source>
</evidence>
<dbReference type="CDD" id="cd00130">
    <property type="entry name" value="PAS"/>
    <property type="match status" value="2"/>
</dbReference>
<proteinExistence type="inferred from homology"/>
<dbReference type="PROSITE" id="PS50111">
    <property type="entry name" value="CHEMOTAXIS_TRANSDUC_2"/>
    <property type="match status" value="1"/>
</dbReference>
<dbReference type="FunFam" id="1.10.287.950:FF:000001">
    <property type="entry name" value="Methyl-accepting chemotaxis sensory transducer"/>
    <property type="match status" value="1"/>
</dbReference>
<reference evidence="10" key="1">
    <citation type="submission" date="2016-11" db="EMBL/GenBank/DDBJ databases">
        <title>Mesorhizobium oceanicum sp. nov., isolated from deep seawater in South China Sea.</title>
        <authorList>
            <person name="Fu G.-Y."/>
        </authorList>
    </citation>
    <scope>NUCLEOTIDE SEQUENCE [LARGE SCALE GENOMIC DNA]</scope>
    <source>
        <strain evidence="10">B7</strain>
    </source>
</reference>
<sequence length="565" mass="60796">MFPGFSSDSRAVIQAIGRSQAVIEFNLDGIIIDANENFCAALGYARDEIVGKHHRMFVEPAEAAGSDYRAFWTKLASGEFDRQQYKRIRKDGSAIWIEASYNPVFSGRKPYKIIKIATDITALREKACEDAAKLAALSRSQAIIEFRPTGEIITANENFLAALGYELSEIVGRHHHMFCDEAYARSREYQEFWVRLERGEFAAGEFMRIGKGGRAIWIQAAYNPILDLEGRVSKVVKFATDVTPRMGAISCLASALNALAEGDLTQTLDEPFVPTMEKVRHDFNGATARLRDAMRRVVENAQGIASGSGEIRGAADDLSRRTEQQAASLEKTAAAIAEVTSAVAETSERAEEAARLVGQARGNAEKSGIVADKTVAAMERIENSSGKISSIIGIIDEIAFQTNLLALNAGVEAARAGEAGRGFAVVAQEVRELAQRSAGAAREIKQLIDASSEHVKTGVSLVGETGGVLQEIASQVQEISANVTAIVSSAREQATSLAEVNQAVTSIDKGTQQNAAMVEQSTAASKLLADEAEALRVLIAAFRLGDVRSSGSDRAPTTPRLKRVA</sequence>
<dbReference type="InterPro" id="IPR000014">
    <property type="entry name" value="PAS"/>
</dbReference>
<feature type="domain" description="Methyl-accepting transducer" evidence="5">
    <location>
        <begin position="300"/>
        <end position="529"/>
    </location>
</feature>
<evidence type="ECO:0000259" key="7">
    <source>
        <dbReference type="PROSITE" id="PS50113"/>
    </source>
</evidence>
<dbReference type="Pfam" id="PF08447">
    <property type="entry name" value="PAS_3"/>
    <property type="match status" value="2"/>
</dbReference>
<dbReference type="InterPro" id="IPR035965">
    <property type="entry name" value="PAS-like_dom_sf"/>
</dbReference>
<dbReference type="SUPFAM" id="SSF55785">
    <property type="entry name" value="PYP-like sensor domain (PAS domain)"/>
    <property type="match status" value="2"/>
</dbReference>
<dbReference type="RefSeq" id="WP_072607176.1">
    <property type="nucleotide sequence ID" value="NZ_CP018171.1"/>
</dbReference>
<dbReference type="OrthoDB" id="3289104at2"/>
<dbReference type="NCBIfam" id="TIGR00229">
    <property type="entry name" value="sensory_box"/>
    <property type="match status" value="2"/>
</dbReference>
<evidence type="ECO:0000313" key="9">
    <source>
        <dbReference type="EMBL" id="APH73712.1"/>
    </source>
</evidence>
<evidence type="ECO:0000256" key="3">
    <source>
        <dbReference type="ARBA" id="ARBA00029447"/>
    </source>
</evidence>
<dbReference type="InterPro" id="IPR004090">
    <property type="entry name" value="Chemotax_Me-accpt_rcpt"/>
</dbReference>
<name>A0A1L3SWL4_9HYPH</name>
<feature type="domain" description="HAMP" evidence="8">
    <location>
        <begin position="252"/>
        <end position="295"/>
    </location>
</feature>
<evidence type="ECO:0000256" key="4">
    <source>
        <dbReference type="PROSITE-ProRule" id="PRU00284"/>
    </source>
</evidence>